<feature type="transmembrane region" description="Helical" evidence="1">
    <location>
        <begin position="192"/>
        <end position="212"/>
    </location>
</feature>
<keyword evidence="1" id="KW-0812">Transmembrane</keyword>
<reference evidence="3 4" key="1">
    <citation type="submission" date="2018-05" db="EMBL/GenBank/DDBJ databases">
        <title>The Hungate 1000. A catalogue of reference genomes from the rumen microbiome.</title>
        <authorList>
            <person name="Kelly W."/>
        </authorList>
    </citation>
    <scope>NUCLEOTIDE SEQUENCE [LARGE SCALE GENOMIC DNA]</scope>
    <source>
        <strain evidence="3 4">NLAE-zl-C242</strain>
    </source>
</reference>
<evidence type="ECO:0000259" key="2">
    <source>
        <dbReference type="PROSITE" id="PS50887"/>
    </source>
</evidence>
<dbReference type="PANTHER" id="PTHR45138:SF9">
    <property type="entry name" value="DIGUANYLATE CYCLASE DGCM-RELATED"/>
    <property type="match status" value="1"/>
</dbReference>
<evidence type="ECO:0000313" key="4">
    <source>
        <dbReference type="Proteomes" id="UP000245845"/>
    </source>
</evidence>
<comment type="caution">
    <text evidence="3">The sequence shown here is derived from an EMBL/GenBank/DDBJ whole genome shotgun (WGS) entry which is preliminary data.</text>
</comment>
<feature type="transmembrane region" description="Helical" evidence="1">
    <location>
        <begin position="165"/>
        <end position="185"/>
    </location>
</feature>
<dbReference type="InterPro" id="IPR029787">
    <property type="entry name" value="Nucleotide_cyclase"/>
</dbReference>
<dbReference type="InterPro" id="IPR000160">
    <property type="entry name" value="GGDEF_dom"/>
</dbReference>
<dbReference type="PANTHER" id="PTHR45138">
    <property type="entry name" value="REGULATORY COMPONENTS OF SENSORY TRANSDUCTION SYSTEM"/>
    <property type="match status" value="1"/>
</dbReference>
<sequence length="399" mass="46066">MIYFSWGLLVPVLFSLLYGITGYRAMRALGYTQKGGVTERIWMTLPVLLLLTLWCICNFPIPLLYGLVFAGKIFRLFQKGIKRNMEFFIVNLTHLMTMAFHLILIGVIALIMEATMKELLQQPFWRISTCGVTLAVDSLVFSLVPRLKTPLGVIKTRADSEEIKPFMTFLWFANFSLMIDSILCLSGNSWKLLPLFLVGSTLLLEFYLVGFLRHLYSILSVQYLEEEHYHLQRELEHQDRSASELRNKTAMEPMTGIFSRRYILEQAEGLLKNREQFSVVYIDMDHLKQINDQEGHDAGDLYLIRFAREFSACLRATDIFARIGGDEFAVLLPGCMPERAMQRLEGIRRHLAEDLEPPFSFSYGIATFPEKAEEDGDSVEMVFRRADLAMYQDKQTRTR</sequence>
<protein>
    <submittedName>
        <fullName evidence="3">Diguanylate cyclase (GGDEF)-like protein</fullName>
    </submittedName>
</protein>
<name>A0A2Y9BFU5_9FIRM</name>
<evidence type="ECO:0000313" key="3">
    <source>
        <dbReference type="EMBL" id="PWJ28621.1"/>
    </source>
</evidence>
<dbReference type="NCBIfam" id="TIGR00254">
    <property type="entry name" value="GGDEF"/>
    <property type="match status" value="1"/>
</dbReference>
<dbReference type="Pfam" id="PF00990">
    <property type="entry name" value="GGDEF"/>
    <property type="match status" value="1"/>
</dbReference>
<feature type="transmembrane region" description="Helical" evidence="1">
    <location>
        <begin position="88"/>
        <end position="112"/>
    </location>
</feature>
<dbReference type="GO" id="GO:0052621">
    <property type="term" value="F:diguanylate cyclase activity"/>
    <property type="evidence" value="ECO:0007669"/>
    <property type="project" value="TreeGrafter"/>
</dbReference>
<dbReference type="CDD" id="cd01949">
    <property type="entry name" value="GGDEF"/>
    <property type="match status" value="1"/>
</dbReference>
<feature type="transmembrane region" description="Helical" evidence="1">
    <location>
        <begin position="47"/>
        <end position="68"/>
    </location>
</feature>
<dbReference type="SMART" id="SM00267">
    <property type="entry name" value="GGDEF"/>
    <property type="match status" value="1"/>
</dbReference>
<gene>
    <name evidence="3" type="ORF">A8806_108136</name>
</gene>
<feature type="domain" description="GGDEF" evidence="2">
    <location>
        <begin position="275"/>
        <end position="399"/>
    </location>
</feature>
<dbReference type="AlphaFoldDB" id="A0A2Y9BFU5"/>
<dbReference type="InterPro" id="IPR043128">
    <property type="entry name" value="Rev_trsase/Diguanyl_cyclase"/>
</dbReference>
<keyword evidence="4" id="KW-1185">Reference proteome</keyword>
<evidence type="ECO:0000256" key="1">
    <source>
        <dbReference type="SAM" id="Phobius"/>
    </source>
</evidence>
<dbReference type="Proteomes" id="UP000245845">
    <property type="component" value="Unassembled WGS sequence"/>
</dbReference>
<dbReference type="InterPro" id="IPR050469">
    <property type="entry name" value="Diguanylate_Cyclase"/>
</dbReference>
<dbReference type="RefSeq" id="WP_109731803.1">
    <property type="nucleotide sequence ID" value="NZ_BAAACK010000003.1"/>
</dbReference>
<dbReference type="SUPFAM" id="SSF55073">
    <property type="entry name" value="Nucleotide cyclase"/>
    <property type="match status" value="1"/>
</dbReference>
<dbReference type="PROSITE" id="PS50887">
    <property type="entry name" value="GGDEF"/>
    <property type="match status" value="1"/>
</dbReference>
<organism evidence="3 4">
    <name type="scientific">Faecalicatena orotica</name>
    <dbReference type="NCBI Taxonomy" id="1544"/>
    <lineage>
        <taxon>Bacteria</taxon>
        <taxon>Bacillati</taxon>
        <taxon>Bacillota</taxon>
        <taxon>Clostridia</taxon>
        <taxon>Lachnospirales</taxon>
        <taxon>Lachnospiraceae</taxon>
        <taxon>Faecalicatena</taxon>
    </lineage>
</organism>
<dbReference type="OrthoDB" id="9804955at2"/>
<proteinExistence type="predicted"/>
<feature type="transmembrane region" description="Helical" evidence="1">
    <location>
        <begin position="6"/>
        <end position="26"/>
    </location>
</feature>
<feature type="transmembrane region" description="Helical" evidence="1">
    <location>
        <begin position="124"/>
        <end position="145"/>
    </location>
</feature>
<keyword evidence="1" id="KW-1133">Transmembrane helix</keyword>
<dbReference type="Gene3D" id="3.30.70.270">
    <property type="match status" value="1"/>
</dbReference>
<dbReference type="EMBL" id="QGDL01000008">
    <property type="protein sequence ID" value="PWJ28621.1"/>
    <property type="molecule type" value="Genomic_DNA"/>
</dbReference>
<accession>A0A2Y9BFU5</accession>
<keyword evidence="1" id="KW-0472">Membrane</keyword>